<name>W9QBK3_9ROSA</name>
<sequence>MMTTTLLKIAAASKDAKPSNLSLDSKASINNFVFNPMIVPTSAGTLDGPPEKPEFLSEPEPEPPEKFGPPARARISP</sequence>
<dbReference type="Proteomes" id="UP000030645">
    <property type="component" value="Unassembled WGS sequence"/>
</dbReference>
<reference evidence="3" key="1">
    <citation type="submission" date="2013-01" db="EMBL/GenBank/DDBJ databases">
        <title>Draft Genome Sequence of a Mulberry Tree, Morus notabilis C.K. Schneid.</title>
        <authorList>
            <person name="He N."/>
            <person name="Zhao S."/>
        </authorList>
    </citation>
    <scope>NUCLEOTIDE SEQUENCE</scope>
</reference>
<keyword evidence="3" id="KW-1185">Reference proteome</keyword>
<dbReference type="AlphaFoldDB" id="W9QBK3"/>
<evidence type="ECO:0000256" key="1">
    <source>
        <dbReference type="SAM" id="MobiDB-lite"/>
    </source>
</evidence>
<evidence type="ECO:0000313" key="2">
    <source>
        <dbReference type="EMBL" id="EXB23126.1"/>
    </source>
</evidence>
<organism evidence="2 3">
    <name type="scientific">Morus notabilis</name>
    <dbReference type="NCBI Taxonomy" id="981085"/>
    <lineage>
        <taxon>Eukaryota</taxon>
        <taxon>Viridiplantae</taxon>
        <taxon>Streptophyta</taxon>
        <taxon>Embryophyta</taxon>
        <taxon>Tracheophyta</taxon>
        <taxon>Spermatophyta</taxon>
        <taxon>Magnoliopsida</taxon>
        <taxon>eudicotyledons</taxon>
        <taxon>Gunneridae</taxon>
        <taxon>Pentapetalae</taxon>
        <taxon>rosids</taxon>
        <taxon>fabids</taxon>
        <taxon>Rosales</taxon>
        <taxon>Moraceae</taxon>
        <taxon>Moreae</taxon>
        <taxon>Morus</taxon>
    </lineage>
</organism>
<dbReference type="EMBL" id="KE343313">
    <property type="protein sequence ID" value="EXB23126.1"/>
    <property type="molecule type" value="Genomic_DNA"/>
</dbReference>
<proteinExistence type="predicted"/>
<evidence type="ECO:0000313" key="3">
    <source>
        <dbReference type="Proteomes" id="UP000030645"/>
    </source>
</evidence>
<protein>
    <submittedName>
        <fullName evidence="2">Uncharacterized protein</fullName>
    </submittedName>
</protein>
<gene>
    <name evidence="2" type="ORF">L484_016140</name>
</gene>
<accession>W9QBK3</accession>
<feature type="region of interest" description="Disordered" evidence="1">
    <location>
        <begin position="41"/>
        <end position="77"/>
    </location>
</feature>